<reference evidence="2 3" key="1">
    <citation type="journal article" date="2016" name="Nat. Commun.">
        <title>Thousands of microbial genomes shed light on interconnected biogeochemical processes in an aquifer system.</title>
        <authorList>
            <person name="Anantharaman K."/>
            <person name="Brown C.T."/>
            <person name="Hug L.A."/>
            <person name="Sharon I."/>
            <person name="Castelle C.J."/>
            <person name="Probst A.J."/>
            <person name="Thomas B.C."/>
            <person name="Singh A."/>
            <person name="Wilkins M.J."/>
            <person name="Karaoz U."/>
            <person name="Brodie E.L."/>
            <person name="Williams K.H."/>
            <person name="Hubbard S.S."/>
            <person name="Banfield J.F."/>
        </authorList>
    </citation>
    <scope>NUCLEOTIDE SEQUENCE [LARGE SCALE GENOMIC DNA]</scope>
</reference>
<dbReference type="AlphaFoldDB" id="A0A1F7U0L1"/>
<dbReference type="EMBL" id="MGDX01000006">
    <property type="protein sequence ID" value="OGL71762.1"/>
    <property type="molecule type" value="Genomic_DNA"/>
</dbReference>
<evidence type="ECO:0000313" key="2">
    <source>
        <dbReference type="EMBL" id="OGL71762.1"/>
    </source>
</evidence>
<comment type="caution">
    <text evidence="2">The sequence shown here is derived from an EMBL/GenBank/DDBJ whole genome shotgun (WGS) entry which is preliminary data.</text>
</comment>
<evidence type="ECO:0000313" key="3">
    <source>
        <dbReference type="Proteomes" id="UP000177097"/>
    </source>
</evidence>
<dbReference type="STRING" id="1802389.A3C17_03035"/>
<evidence type="ECO:0000256" key="1">
    <source>
        <dbReference type="SAM" id="MobiDB-lite"/>
    </source>
</evidence>
<proteinExistence type="predicted"/>
<name>A0A1F7U0L1_9BACT</name>
<protein>
    <submittedName>
        <fullName evidence="2">Uncharacterized protein</fullName>
    </submittedName>
</protein>
<accession>A0A1F7U0L1</accession>
<feature type="region of interest" description="Disordered" evidence="1">
    <location>
        <begin position="177"/>
        <end position="196"/>
    </location>
</feature>
<organism evidence="2 3">
    <name type="scientific">Candidatus Uhrbacteria bacterium RIFCSPHIGHO2_02_FULL_53_13</name>
    <dbReference type="NCBI Taxonomy" id="1802389"/>
    <lineage>
        <taxon>Bacteria</taxon>
        <taxon>Candidatus Uhriibacteriota</taxon>
    </lineage>
</organism>
<dbReference type="Proteomes" id="UP000177097">
    <property type="component" value="Unassembled WGS sequence"/>
</dbReference>
<gene>
    <name evidence="2" type="ORF">A3C17_03035</name>
</gene>
<sequence length="442" mass="50179">MDRPITGNNMDLALPSLLIPVIDRDSEDWRQLTEVQRALIDMLERETATILEDPSHALGLIFGPLARQYADDEEQTERGLDTLAEMFRVLARQLKRDLRRCVRRFVDPAYHEIALPILGIGDSVVRLRTAAFPQEAPRTVEDQRRAYEARLIFLMTLQSLDIILRDDPEFRTRLLESMRDDTPEGASDDGTDTGGAIAVSDDEIRLVRAYFESHELVTGSWEPTSLPIVMSSNQLQCCRFLRPGTSAQSVEQLADIHGCRVGVPWNDRTIEAYIMIRVKGPLTRWFKFCAKSQSGRTYTPDAMGVRLVVADEEFDEMGVWLFANLGVTLAGLTAMPRPGRVPSADATASKSAFASTRFRAHRVHAMIAGHPVEIQVLPLSVAANVLFSMGDENDRLFAWRRFQQFLPTIRPPSLFGVEWNNRLVRSKNWRYTMQQLKRELHI</sequence>